<protein>
    <submittedName>
        <fullName evidence="2">Uncharacterized protein</fullName>
    </submittedName>
</protein>
<sequence length="176" mass="19132">MAKQQADPLPQYTVEEIRAACEAPLPAGVTMVLMKKTVTGLQVNEGGVSVLERSDRPWRQLSPVTKVARGVFIRSRIRLRFADGSKATVRPYKPKLRCLLETGKRDSLNFSSPSSGDARSNDSALDSLAAIFVILVAIVMFPISLVLLAREMLGTSARAKQAALLLPQLQAVTQTN</sequence>
<dbReference type="Proteomes" id="UP000292027">
    <property type="component" value="Unassembled WGS sequence"/>
</dbReference>
<dbReference type="EMBL" id="SHKR01000015">
    <property type="protein sequence ID" value="RZU11329.1"/>
    <property type="molecule type" value="Genomic_DNA"/>
</dbReference>
<reference evidence="2 3" key="1">
    <citation type="journal article" date="2015" name="Stand. Genomic Sci.">
        <title>Genomic Encyclopedia of Bacterial and Archaeal Type Strains, Phase III: the genomes of soil and plant-associated and newly described type strains.</title>
        <authorList>
            <person name="Whitman W.B."/>
            <person name="Woyke T."/>
            <person name="Klenk H.P."/>
            <person name="Zhou Y."/>
            <person name="Lilburn T.G."/>
            <person name="Beck B.J."/>
            <person name="De Vos P."/>
            <person name="Vandamme P."/>
            <person name="Eisen J.A."/>
            <person name="Garrity G."/>
            <person name="Hugenholtz P."/>
            <person name="Kyrpides N.C."/>
        </authorList>
    </citation>
    <scope>NUCLEOTIDE SEQUENCE [LARGE SCALE GENOMIC DNA]</scope>
    <source>
        <strain evidence="2 3">VKM Ac-2540</strain>
    </source>
</reference>
<dbReference type="RefSeq" id="WP_130447783.1">
    <property type="nucleotide sequence ID" value="NZ_SHKR01000015.1"/>
</dbReference>
<evidence type="ECO:0000313" key="3">
    <source>
        <dbReference type="Proteomes" id="UP000292027"/>
    </source>
</evidence>
<keyword evidence="1" id="KW-0812">Transmembrane</keyword>
<evidence type="ECO:0000313" key="2">
    <source>
        <dbReference type="EMBL" id="RZU11329.1"/>
    </source>
</evidence>
<comment type="caution">
    <text evidence="2">The sequence shown here is derived from an EMBL/GenBank/DDBJ whole genome shotgun (WGS) entry which is preliminary data.</text>
</comment>
<accession>A0A4Q7WQ51</accession>
<name>A0A4Q7WQ51_9ACTN</name>
<gene>
    <name evidence="2" type="ORF">EV645_6491</name>
</gene>
<dbReference type="AlphaFoldDB" id="A0A4Q7WQ51"/>
<proteinExistence type="predicted"/>
<organism evidence="2 3">
    <name type="scientific">Kribbella rubisoli</name>
    <dbReference type="NCBI Taxonomy" id="3075929"/>
    <lineage>
        <taxon>Bacteria</taxon>
        <taxon>Bacillati</taxon>
        <taxon>Actinomycetota</taxon>
        <taxon>Actinomycetes</taxon>
        <taxon>Propionibacteriales</taxon>
        <taxon>Kribbellaceae</taxon>
        <taxon>Kribbella</taxon>
    </lineage>
</organism>
<keyword evidence="1" id="KW-0472">Membrane</keyword>
<keyword evidence="3" id="KW-1185">Reference proteome</keyword>
<keyword evidence="1" id="KW-1133">Transmembrane helix</keyword>
<dbReference type="OrthoDB" id="3824827at2"/>
<feature type="transmembrane region" description="Helical" evidence="1">
    <location>
        <begin position="128"/>
        <end position="149"/>
    </location>
</feature>
<evidence type="ECO:0000256" key="1">
    <source>
        <dbReference type="SAM" id="Phobius"/>
    </source>
</evidence>